<dbReference type="STRING" id="231916.A0A409WBW0"/>
<keyword evidence="12" id="KW-1185">Reference proteome</keyword>
<dbReference type="GO" id="GO:0005506">
    <property type="term" value="F:iron ion binding"/>
    <property type="evidence" value="ECO:0007669"/>
    <property type="project" value="InterPro"/>
</dbReference>
<dbReference type="PANTHER" id="PTHR46300">
    <property type="entry name" value="P450, PUTATIVE (EUROFUNG)-RELATED-RELATED"/>
    <property type="match status" value="1"/>
</dbReference>
<evidence type="ECO:0000256" key="5">
    <source>
        <dbReference type="ARBA" id="ARBA00022723"/>
    </source>
</evidence>
<dbReference type="SUPFAM" id="SSF48264">
    <property type="entry name" value="Cytochrome P450"/>
    <property type="match status" value="2"/>
</dbReference>
<evidence type="ECO:0008006" key="13">
    <source>
        <dbReference type="Google" id="ProtNLM"/>
    </source>
</evidence>
<dbReference type="InterPro" id="IPR036396">
    <property type="entry name" value="Cyt_P450_sf"/>
</dbReference>
<keyword evidence="4 9" id="KW-0349">Heme</keyword>
<dbReference type="AlphaFoldDB" id="A0A409WBW0"/>
<reference evidence="11 12" key="1">
    <citation type="journal article" date="2018" name="Evol. Lett.">
        <title>Horizontal gene cluster transfer increased hallucinogenic mushroom diversity.</title>
        <authorList>
            <person name="Reynolds H.T."/>
            <person name="Vijayakumar V."/>
            <person name="Gluck-Thaler E."/>
            <person name="Korotkin H.B."/>
            <person name="Matheny P.B."/>
            <person name="Slot J.C."/>
        </authorList>
    </citation>
    <scope>NUCLEOTIDE SEQUENCE [LARGE SCALE GENOMIC DNA]</scope>
    <source>
        <strain evidence="11 12">SRW20</strain>
    </source>
</reference>
<evidence type="ECO:0000256" key="9">
    <source>
        <dbReference type="PIRSR" id="PIRSR602401-1"/>
    </source>
</evidence>
<evidence type="ECO:0000256" key="10">
    <source>
        <dbReference type="SAM" id="Phobius"/>
    </source>
</evidence>
<feature type="transmembrane region" description="Helical" evidence="10">
    <location>
        <begin position="12"/>
        <end position="31"/>
    </location>
</feature>
<keyword evidence="8" id="KW-0503">Monooxygenase</keyword>
<evidence type="ECO:0000256" key="8">
    <source>
        <dbReference type="ARBA" id="ARBA00023033"/>
    </source>
</evidence>
<comment type="caution">
    <text evidence="11">The sequence shown here is derived from an EMBL/GenBank/DDBJ whole genome shotgun (WGS) entry which is preliminary data.</text>
</comment>
<keyword evidence="7 9" id="KW-0408">Iron</keyword>
<comment type="similarity">
    <text evidence="3">Belongs to the cytochrome P450 family.</text>
</comment>
<dbReference type="EMBL" id="NHYE01005212">
    <property type="protein sequence ID" value="PPQ75950.1"/>
    <property type="molecule type" value="Genomic_DNA"/>
</dbReference>
<proteinExistence type="inferred from homology"/>
<evidence type="ECO:0000256" key="4">
    <source>
        <dbReference type="ARBA" id="ARBA00022617"/>
    </source>
</evidence>
<dbReference type="GO" id="GO:0016705">
    <property type="term" value="F:oxidoreductase activity, acting on paired donors, with incorporation or reduction of molecular oxygen"/>
    <property type="evidence" value="ECO:0007669"/>
    <property type="project" value="InterPro"/>
</dbReference>
<evidence type="ECO:0000313" key="11">
    <source>
        <dbReference type="EMBL" id="PPQ75950.1"/>
    </source>
</evidence>
<keyword evidence="10" id="KW-0472">Membrane</keyword>
<evidence type="ECO:0000256" key="3">
    <source>
        <dbReference type="ARBA" id="ARBA00010617"/>
    </source>
</evidence>
<dbReference type="InParanoid" id="A0A409WBW0"/>
<name>A0A409WBW0_9AGAR</name>
<organism evidence="11 12">
    <name type="scientific">Gymnopilus dilepis</name>
    <dbReference type="NCBI Taxonomy" id="231916"/>
    <lineage>
        <taxon>Eukaryota</taxon>
        <taxon>Fungi</taxon>
        <taxon>Dikarya</taxon>
        <taxon>Basidiomycota</taxon>
        <taxon>Agaricomycotina</taxon>
        <taxon>Agaricomycetes</taxon>
        <taxon>Agaricomycetidae</taxon>
        <taxon>Agaricales</taxon>
        <taxon>Agaricineae</taxon>
        <taxon>Hymenogastraceae</taxon>
        <taxon>Gymnopilus</taxon>
    </lineage>
</organism>
<dbReference type="PRINTS" id="PR00463">
    <property type="entry name" value="EP450I"/>
</dbReference>
<keyword evidence="5 9" id="KW-0479">Metal-binding</keyword>
<protein>
    <recommendedName>
        <fullName evidence="13">Cytochrome P450</fullName>
    </recommendedName>
</protein>
<keyword evidence="6" id="KW-0560">Oxidoreductase</keyword>
<dbReference type="PANTHER" id="PTHR46300:SF7">
    <property type="entry name" value="P450, PUTATIVE (EUROFUNG)-RELATED"/>
    <property type="match status" value="1"/>
</dbReference>
<evidence type="ECO:0000313" key="12">
    <source>
        <dbReference type="Proteomes" id="UP000284706"/>
    </source>
</evidence>
<dbReference type="Gene3D" id="1.10.630.10">
    <property type="entry name" value="Cytochrome P450"/>
    <property type="match status" value="3"/>
</dbReference>
<dbReference type="InterPro" id="IPR001128">
    <property type="entry name" value="Cyt_P450"/>
</dbReference>
<evidence type="ECO:0000256" key="6">
    <source>
        <dbReference type="ARBA" id="ARBA00023002"/>
    </source>
</evidence>
<dbReference type="GO" id="GO:0004497">
    <property type="term" value="F:monooxygenase activity"/>
    <property type="evidence" value="ECO:0007669"/>
    <property type="project" value="UniProtKB-KW"/>
</dbReference>
<dbReference type="Pfam" id="PF00067">
    <property type="entry name" value="p450"/>
    <property type="match status" value="3"/>
</dbReference>
<comment type="cofactor">
    <cofactor evidence="1 9">
        <name>heme</name>
        <dbReference type="ChEBI" id="CHEBI:30413"/>
    </cofactor>
</comment>
<sequence length="1071" mass="120984">MSVLSRALEIITAHPLHALATAILVGIFLIVRKSAGRFRNGLPLPPGPEGWPVIGNLFDMPREKPWDVYHEWSKIYGDIMYFEVLGQPFLVLDSVKRTNEIFDKRSSNYSDRMQTPQAMVIELMKWGYNLAFQPYGNWWRRHRKSFNNHFRPDVLPKYRPIQLREVRALLNRRLTSPEKFMHHIRHTFAATIMGVSYGISVKGSDDPYISRAEEALGGLAAAGIPGSFLVDMIPLLKYVPAWLPGASFRKKAAYWKKVNEDVVNLPYEYVEDQVAKGTAVPCVATALMERLPDKSSPSYAEEMKIAQDVVAVSYIDRLLCAILLYGNGTLSGSPATSSRRAGRCRRSWPSAGLHRSRRATLYQRTVIKETMRWHQVTPLAVAHMCTADDEYDGYFIPKGTLVIGNAWSILHDPSAFSQPMEFRPEHYLKDGKLDPNARDPDCAAFGFGRRICPGRHMSSDSLYAIISCVLAVFDIKPPKDEHGNNVQLKPDFTTGMLSLGPVQISSSIQMHHNTKKCFSGVELIAAHPLHALAITLVLGVLLKGSARHGKGLPLPPGPKGWPIIGNYFDIPHEKPWIAYHEWTKIYGDLIYFEVLGRPFLILGSVKRTSEIFDKRSSNYSDRMRMDWDYDLAFLPYGPWWRRHRKAFNEHFRPDVLRKYRPIHSREVRALLQRLLTSPEDFMHHIRHTFAAVIMRISYGIAVEDSSDPYISRAEEALKGLAVAGIPGSFLVDMIPLLKYVPAWIPGASFKKKAAYWKKINDDVVNLPFEYVEDQVAKGLAVPSVATALIDRLPDKNSAAYIEERKIAQNTAGVAYGELTRYLIRKFNYCGSDGFMTQTLSSVQAFFLAMAIYPDVQRRAQEELDAVVGQARLPDFRDRDALPYINAIVKESVRWHQVAPMAIPHMCTSDDEYDGYFIPKGTLVIGNAWSILHDPSAFSHPMDFRPEHYLKDGKVDPNARDPECAAFGFGRRLAPFFSTSDPDLDILVKPRICPGRHMSSDSLYTIISCVLAVYDIKPPKDEHGNNIRLRAEFTSGLASPSPTRYPVPFKCTITPRSALAESVIRECLEVDD</sequence>
<feature type="binding site" description="axial binding residue" evidence="9">
    <location>
        <position position="992"/>
    </location>
    <ligand>
        <name>heme</name>
        <dbReference type="ChEBI" id="CHEBI:30413"/>
    </ligand>
    <ligandPart>
        <name>Fe</name>
        <dbReference type="ChEBI" id="CHEBI:18248"/>
    </ligandPart>
</feature>
<dbReference type="OrthoDB" id="2919035at2759"/>
<dbReference type="PROSITE" id="PS00086">
    <property type="entry name" value="CYTOCHROME_P450"/>
    <property type="match status" value="1"/>
</dbReference>
<dbReference type="InterPro" id="IPR050364">
    <property type="entry name" value="Cytochrome_P450_fung"/>
</dbReference>
<comment type="pathway">
    <text evidence="2">Secondary metabolite biosynthesis.</text>
</comment>
<accession>A0A409WBW0</accession>
<evidence type="ECO:0000256" key="7">
    <source>
        <dbReference type="ARBA" id="ARBA00023004"/>
    </source>
</evidence>
<dbReference type="Proteomes" id="UP000284706">
    <property type="component" value="Unassembled WGS sequence"/>
</dbReference>
<dbReference type="CDD" id="cd11065">
    <property type="entry name" value="CYP64-like"/>
    <property type="match status" value="2"/>
</dbReference>
<dbReference type="InterPro" id="IPR002401">
    <property type="entry name" value="Cyt_P450_E_grp-I"/>
</dbReference>
<dbReference type="InterPro" id="IPR017972">
    <property type="entry name" value="Cyt_P450_CS"/>
</dbReference>
<dbReference type="GO" id="GO:0020037">
    <property type="term" value="F:heme binding"/>
    <property type="evidence" value="ECO:0007669"/>
    <property type="project" value="InterPro"/>
</dbReference>
<keyword evidence="10" id="KW-0812">Transmembrane</keyword>
<evidence type="ECO:0000256" key="2">
    <source>
        <dbReference type="ARBA" id="ARBA00005179"/>
    </source>
</evidence>
<gene>
    <name evidence="11" type="ORF">CVT26_005853</name>
</gene>
<keyword evidence="10" id="KW-1133">Transmembrane helix</keyword>
<evidence type="ECO:0000256" key="1">
    <source>
        <dbReference type="ARBA" id="ARBA00001971"/>
    </source>
</evidence>